<feature type="transmembrane region" description="Helical" evidence="1">
    <location>
        <begin position="141"/>
        <end position="162"/>
    </location>
</feature>
<name>W3WJP0_PESFW</name>
<keyword evidence="3" id="KW-1185">Reference proteome</keyword>
<dbReference type="EMBL" id="KI912120">
    <property type="protein sequence ID" value="ETS73989.1"/>
    <property type="molecule type" value="Genomic_DNA"/>
</dbReference>
<organism evidence="2 3">
    <name type="scientific">Pestalotiopsis fici (strain W106-1 / CGMCC3.15140)</name>
    <dbReference type="NCBI Taxonomy" id="1229662"/>
    <lineage>
        <taxon>Eukaryota</taxon>
        <taxon>Fungi</taxon>
        <taxon>Dikarya</taxon>
        <taxon>Ascomycota</taxon>
        <taxon>Pezizomycotina</taxon>
        <taxon>Sordariomycetes</taxon>
        <taxon>Xylariomycetidae</taxon>
        <taxon>Amphisphaeriales</taxon>
        <taxon>Sporocadaceae</taxon>
        <taxon>Pestalotiopsis</taxon>
    </lineage>
</organism>
<dbReference type="KEGG" id="pfy:PFICI_13855"/>
<sequence>MATPQDSLGARAAGHETPEGQGLFVVPLAATVCSMIVAIISLTLLSAFFALRFTFITSWKKAPLTSWVILAIYIDSWLFVAISMILRWGPGINNNFDMCSTAIFLCLACYISTKLIYFFLVEKAFVVWGGGRNSRLESKLYIFNSFGMLTIFIIIGILNFVFRITYLDNGKCVIGMQRPVLVPLVSFDLGVNVYLTILFLIPLRRSYSFNMDKTSGNEKLRDLVKRTFIGAVTSTLTCVLNVAIMMALNGEPGWICLLSCNLDLLADTIIVQYVTSRDNSGTRGNFSDRSKTSVAVERSIHIHTTTSSRTGGALDKSKSGSVADIDDDIQVSPFRVVAAGGFQKSTDRLKRECTNERCWEEDIELANVGNLDLGTQTHIVATTTRPFA</sequence>
<dbReference type="HOGENOM" id="CLU_043698_0_0_1"/>
<accession>W3WJP0</accession>
<dbReference type="RefSeq" id="XP_007840627.1">
    <property type="nucleotide sequence ID" value="XM_007842436.1"/>
</dbReference>
<keyword evidence="1" id="KW-0812">Transmembrane</keyword>
<feature type="transmembrane region" description="Helical" evidence="1">
    <location>
        <begin position="101"/>
        <end position="120"/>
    </location>
</feature>
<proteinExistence type="predicted"/>
<dbReference type="InParanoid" id="W3WJP0"/>
<evidence type="ECO:0008006" key="4">
    <source>
        <dbReference type="Google" id="ProtNLM"/>
    </source>
</evidence>
<evidence type="ECO:0000313" key="3">
    <source>
        <dbReference type="Proteomes" id="UP000030651"/>
    </source>
</evidence>
<dbReference type="OMA" id="HMTADMT"/>
<dbReference type="OrthoDB" id="3210850at2759"/>
<feature type="transmembrane region" description="Helical" evidence="1">
    <location>
        <begin position="67"/>
        <end position="89"/>
    </location>
</feature>
<dbReference type="AlphaFoldDB" id="W3WJP0"/>
<evidence type="ECO:0000313" key="2">
    <source>
        <dbReference type="EMBL" id="ETS73989.1"/>
    </source>
</evidence>
<evidence type="ECO:0000256" key="1">
    <source>
        <dbReference type="SAM" id="Phobius"/>
    </source>
</evidence>
<dbReference type="eggNOG" id="ENOG502RY0X">
    <property type="taxonomic scope" value="Eukaryota"/>
</dbReference>
<keyword evidence="1" id="KW-0472">Membrane</keyword>
<feature type="transmembrane region" description="Helical" evidence="1">
    <location>
        <begin position="223"/>
        <end position="246"/>
    </location>
</feature>
<feature type="transmembrane region" description="Helical" evidence="1">
    <location>
        <begin position="28"/>
        <end position="55"/>
    </location>
</feature>
<dbReference type="PANTHER" id="PTHR38848">
    <property type="entry name" value="G-PROTEIN COUPLED RECEPTORS FAMILY 3 PROFILE DOMAIN-CONTAINING PROTEIN"/>
    <property type="match status" value="1"/>
</dbReference>
<keyword evidence="1" id="KW-1133">Transmembrane helix</keyword>
<feature type="transmembrane region" description="Helical" evidence="1">
    <location>
        <begin position="182"/>
        <end position="203"/>
    </location>
</feature>
<reference evidence="3" key="1">
    <citation type="journal article" date="2015" name="BMC Genomics">
        <title>Genomic and transcriptomic analysis of the endophytic fungus Pestalotiopsis fici reveals its lifestyle and high potential for synthesis of natural products.</title>
        <authorList>
            <person name="Wang X."/>
            <person name="Zhang X."/>
            <person name="Liu L."/>
            <person name="Xiang M."/>
            <person name="Wang W."/>
            <person name="Sun X."/>
            <person name="Che Y."/>
            <person name="Guo L."/>
            <person name="Liu G."/>
            <person name="Guo L."/>
            <person name="Wang C."/>
            <person name="Yin W.B."/>
            <person name="Stadler M."/>
            <person name="Zhang X."/>
            <person name="Liu X."/>
        </authorList>
    </citation>
    <scope>NUCLEOTIDE SEQUENCE [LARGE SCALE GENOMIC DNA]</scope>
    <source>
        <strain evidence="3">W106-1 / CGMCC3.15140</strain>
    </source>
</reference>
<gene>
    <name evidence="2" type="ORF">PFICI_13855</name>
</gene>
<dbReference type="GeneID" id="19278868"/>
<dbReference type="Proteomes" id="UP000030651">
    <property type="component" value="Unassembled WGS sequence"/>
</dbReference>
<dbReference type="PANTHER" id="PTHR38848:SF3">
    <property type="entry name" value="G-PROTEIN COUPLED RECEPTORS FAMILY 3 PROFILE DOMAIN-CONTAINING PROTEIN"/>
    <property type="match status" value="1"/>
</dbReference>
<protein>
    <recommendedName>
        <fullName evidence="4">G-protein coupled receptors family 1 profile domain-containing protein</fullName>
    </recommendedName>
</protein>